<dbReference type="InterPro" id="IPR043216">
    <property type="entry name" value="PAP-like"/>
</dbReference>
<keyword evidence="4" id="KW-1133">Transmembrane helix</keyword>
<keyword evidence="8" id="KW-1185">Reference proteome</keyword>
<feature type="non-terminal residue" evidence="7">
    <location>
        <position position="229"/>
    </location>
</feature>
<accession>A0AAV2RU10</accession>
<dbReference type="Pfam" id="PF01569">
    <property type="entry name" value="PAP2"/>
    <property type="match status" value="1"/>
</dbReference>
<evidence type="ECO:0000256" key="3">
    <source>
        <dbReference type="ARBA" id="ARBA00022692"/>
    </source>
</evidence>
<name>A0AAV2RU10_MEGNR</name>
<evidence type="ECO:0000256" key="1">
    <source>
        <dbReference type="ARBA" id="ARBA00004141"/>
    </source>
</evidence>
<comment type="subcellular location">
    <subcellularLocation>
        <location evidence="1">Membrane</location>
        <topology evidence="1">Multi-pass membrane protein</topology>
    </subcellularLocation>
</comment>
<feature type="domain" description="Phosphatidic acid phosphatase type 2/haloperoxidase" evidence="6">
    <location>
        <begin position="121"/>
        <end position="193"/>
    </location>
</feature>
<dbReference type="GO" id="GO:0006644">
    <property type="term" value="P:phospholipid metabolic process"/>
    <property type="evidence" value="ECO:0007669"/>
    <property type="project" value="InterPro"/>
</dbReference>
<evidence type="ECO:0000313" key="8">
    <source>
        <dbReference type="Proteomes" id="UP001497623"/>
    </source>
</evidence>
<dbReference type="GO" id="GO:0005886">
    <property type="term" value="C:plasma membrane"/>
    <property type="evidence" value="ECO:0007669"/>
    <property type="project" value="TreeGrafter"/>
</dbReference>
<evidence type="ECO:0000256" key="5">
    <source>
        <dbReference type="ARBA" id="ARBA00023136"/>
    </source>
</evidence>
<evidence type="ECO:0000256" key="2">
    <source>
        <dbReference type="ARBA" id="ARBA00008816"/>
    </source>
</evidence>
<dbReference type="GO" id="GO:0007165">
    <property type="term" value="P:signal transduction"/>
    <property type="evidence" value="ECO:0007669"/>
    <property type="project" value="TreeGrafter"/>
</dbReference>
<dbReference type="Proteomes" id="UP001497623">
    <property type="component" value="Unassembled WGS sequence"/>
</dbReference>
<reference evidence="7 8" key="1">
    <citation type="submission" date="2024-05" db="EMBL/GenBank/DDBJ databases">
        <authorList>
            <person name="Wallberg A."/>
        </authorList>
    </citation>
    <scope>NUCLEOTIDE SEQUENCE [LARGE SCALE GENOMIC DNA]</scope>
</reference>
<dbReference type="GO" id="GO:0008195">
    <property type="term" value="F:phosphatidate phosphatase activity"/>
    <property type="evidence" value="ECO:0007669"/>
    <property type="project" value="TreeGrafter"/>
</dbReference>
<evidence type="ECO:0000256" key="4">
    <source>
        <dbReference type="ARBA" id="ARBA00022989"/>
    </source>
</evidence>
<proteinExistence type="inferred from homology"/>
<evidence type="ECO:0000259" key="6">
    <source>
        <dbReference type="Pfam" id="PF01569"/>
    </source>
</evidence>
<dbReference type="GO" id="GO:0046839">
    <property type="term" value="P:phospholipid dephosphorylation"/>
    <property type="evidence" value="ECO:0007669"/>
    <property type="project" value="TreeGrafter"/>
</dbReference>
<gene>
    <name evidence="7" type="ORF">MNOR_LOCUS28320</name>
</gene>
<dbReference type="InterPro" id="IPR036938">
    <property type="entry name" value="PAP2/HPO_sf"/>
</dbReference>
<keyword evidence="3" id="KW-0812">Transmembrane</keyword>
<sequence length="229" mass="26694">MCTTIWWVSNDYLPGPLGQLNIIWWPCSIFPCVGGQLRSCATVSRTRIHVAFMVVRFYLTTLSSESHFIEIYVPQKQQIDCKAFSYKFYMEETNYEIQTNIYILKVGRNFYQIQHYSNSCFQYVVFICIYLHVRFKLAYPRLVRPFCQMICISITFYTCVSRIHDYKHHWSDVLSGFIIGSTVAVCIARFVSDLFPAKSTLPTYKSQQQVPLQDYGVNVPNNDLSTGNQ</sequence>
<dbReference type="InterPro" id="IPR000326">
    <property type="entry name" value="PAP2/HPO"/>
</dbReference>
<dbReference type="PANTHER" id="PTHR10165">
    <property type="entry name" value="LIPID PHOSPHATE PHOSPHATASE"/>
    <property type="match status" value="1"/>
</dbReference>
<comment type="caution">
    <text evidence="7">The sequence shown here is derived from an EMBL/GenBank/DDBJ whole genome shotgun (WGS) entry which is preliminary data.</text>
</comment>
<comment type="similarity">
    <text evidence="2">Belongs to the PA-phosphatase related phosphoesterase family.</text>
</comment>
<dbReference type="Gene3D" id="1.20.144.10">
    <property type="entry name" value="Phosphatidic acid phosphatase type 2/haloperoxidase"/>
    <property type="match status" value="1"/>
</dbReference>
<dbReference type="AlphaFoldDB" id="A0AAV2RU10"/>
<dbReference type="EMBL" id="CAXKWB010031056">
    <property type="protein sequence ID" value="CAL4139055.1"/>
    <property type="molecule type" value="Genomic_DNA"/>
</dbReference>
<dbReference type="PANTHER" id="PTHR10165:SF103">
    <property type="entry name" value="PHOSPHOLIPID PHOSPHATASE HOMOLOG 1.2 HOMOLOG"/>
    <property type="match status" value="1"/>
</dbReference>
<evidence type="ECO:0000313" key="7">
    <source>
        <dbReference type="EMBL" id="CAL4139055.1"/>
    </source>
</evidence>
<organism evidence="7 8">
    <name type="scientific">Meganyctiphanes norvegica</name>
    <name type="common">Northern krill</name>
    <name type="synonym">Thysanopoda norvegica</name>
    <dbReference type="NCBI Taxonomy" id="48144"/>
    <lineage>
        <taxon>Eukaryota</taxon>
        <taxon>Metazoa</taxon>
        <taxon>Ecdysozoa</taxon>
        <taxon>Arthropoda</taxon>
        <taxon>Crustacea</taxon>
        <taxon>Multicrustacea</taxon>
        <taxon>Malacostraca</taxon>
        <taxon>Eumalacostraca</taxon>
        <taxon>Eucarida</taxon>
        <taxon>Euphausiacea</taxon>
        <taxon>Euphausiidae</taxon>
        <taxon>Meganyctiphanes</taxon>
    </lineage>
</organism>
<keyword evidence="5" id="KW-0472">Membrane</keyword>
<protein>
    <recommendedName>
        <fullName evidence="6">Phosphatidic acid phosphatase type 2/haloperoxidase domain-containing protein</fullName>
    </recommendedName>
</protein>
<dbReference type="SUPFAM" id="SSF48317">
    <property type="entry name" value="Acid phosphatase/Vanadium-dependent haloperoxidase"/>
    <property type="match status" value="1"/>
</dbReference>